<evidence type="ECO:0000313" key="8">
    <source>
        <dbReference type="EMBL" id="KIM92560.1"/>
    </source>
</evidence>
<gene>
    <name evidence="8" type="ORF">OIDMADRAFT_185111</name>
</gene>
<evidence type="ECO:0000256" key="2">
    <source>
        <dbReference type="ARBA" id="ARBA00010838"/>
    </source>
</evidence>
<evidence type="ECO:0000256" key="4">
    <source>
        <dbReference type="ARBA" id="ARBA00022801"/>
    </source>
</evidence>
<comment type="similarity">
    <text evidence="2 7">Belongs to the glycosyl hydrolase 1 family.</text>
</comment>
<dbReference type="GO" id="GO:0030245">
    <property type="term" value="P:cellulose catabolic process"/>
    <property type="evidence" value="ECO:0007669"/>
    <property type="project" value="UniProtKB-ARBA"/>
</dbReference>
<dbReference type="STRING" id="913774.A0A0C3G8L8"/>
<dbReference type="HOGENOM" id="CLU_001859_1_2_1"/>
<dbReference type="Pfam" id="PF00232">
    <property type="entry name" value="Glyco_hydro_1"/>
    <property type="match status" value="1"/>
</dbReference>
<evidence type="ECO:0000256" key="3">
    <source>
        <dbReference type="ARBA" id="ARBA00012744"/>
    </source>
</evidence>
<dbReference type="InParanoid" id="A0A0C3G8L8"/>
<dbReference type="SUPFAM" id="SSF51445">
    <property type="entry name" value="(Trans)glycosidases"/>
    <property type="match status" value="1"/>
</dbReference>
<dbReference type="FunFam" id="3.20.20.80:FF:000011">
    <property type="entry name" value="Cytosolic beta-glucosidase"/>
    <property type="match status" value="1"/>
</dbReference>
<dbReference type="EMBL" id="KN832918">
    <property type="protein sequence ID" value="KIM92560.1"/>
    <property type="molecule type" value="Genomic_DNA"/>
</dbReference>
<dbReference type="InterPro" id="IPR033132">
    <property type="entry name" value="GH_1_N_CS"/>
</dbReference>
<evidence type="ECO:0000256" key="6">
    <source>
        <dbReference type="ARBA" id="ARBA00056775"/>
    </source>
</evidence>
<accession>A0A0C3G8L8</accession>
<keyword evidence="9" id="KW-1185">Reference proteome</keyword>
<evidence type="ECO:0000313" key="9">
    <source>
        <dbReference type="Proteomes" id="UP000054321"/>
    </source>
</evidence>
<keyword evidence="5" id="KW-0326">Glycosidase</keyword>
<dbReference type="PANTHER" id="PTHR10353">
    <property type="entry name" value="GLYCOSYL HYDROLASE"/>
    <property type="match status" value="1"/>
</dbReference>
<comment type="function">
    <text evidence="6">Plays an important role in cellulose degradation. Shows hydrolytic activity against several glycosidic compounds.</text>
</comment>
<dbReference type="PROSITE" id="PS00653">
    <property type="entry name" value="GLYCOSYL_HYDROL_F1_2"/>
    <property type="match status" value="1"/>
</dbReference>
<reference evidence="8 9" key="1">
    <citation type="submission" date="2014-04" db="EMBL/GenBank/DDBJ databases">
        <authorList>
            <consortium name="DOE Joint Genome Institute"/>
            <person name="Kuo A."/>
            <person name="Martino E."/>
            <person name="Perotto S."/>
            <person name="Kohler A."/>
            <person name="Nagy L.G."/>
            <person name="Floudas D."/>
            <person name="Copeland A."/>
            <person name="Barry K.W."/>
            <person name="Cichocki N."/>
            <person name="Veneault-Fourrey C."/>
            <person name="LaButti K."/>
            <person name="Lindquist E.A."/>
            <person name="Lipzen A."/>
            <person name="Lundell T."/>
            <person name="Morin E."/>
            <person name="Murat C."/>
            <person name="Sun H."/>
            <person name="Tunlid A."/>
            <person name="Henrissat B."/>
            <person name="Grigoriev I.V."/>
            <person name="Hibbett D.S."/>
            <person name="Martin F."/>
            <person name="Nordberg H.P."/>
            <person name="Cantor M.N."/>
            <person name="Hua S.X."/>
        </authorList>
    </citation>
    <scope>NUCLEOTIDE SEQUENCE [LARGE SCALE GENOMIC DNA]</scope>
    <source>
        <strain evidence="8 9">Zn</strain>
    </source>
</reference>
<dbReference type="InterPro" id="IPR001360">
    <property type="entry name" value="Glyco_hydro_1"/>
</dbReference>
<evidence type="ECO:0000256" key="7">
    <source>
        <dbReference type="RuleBase" id="RU003690"/>
    </source>
</evidence>
<evidence type="ECO:0000256" key="1">
    <source>
        <dbReference type="ARBA" id="ARBA00000448"/>
    </source>
</evidence>
<dbReference type="InterPro" id="IPR017853">
    <property type="entry name" value="GH"/>
</dbReference>
<dbReference type="Proteomes" id="UP000054321">
    <property type="component" value="Unassembled WGS sequence"/>
</dbReference>
<name>A0A0C3G8L8_OIDMZ</name>
<proteinExistence type="inferred from homology"/>
<dbReference type="EC" id="3.2.1.21" evidence="3"/>
<comment type="catalytic activity">
    <reaction evidence="1">
        <text>Hydrolysis of terminal, non-reducing beta-D-glucosyl residues with release of beta-D-glucose.</text>
        <dbReference type="EC" id="3.2.1.21"/>
    </reaction>
</comment>
<dbReference type="AlphaFoldDB" id="A0A0C3G8L8"/>
<organism evidence="8 9">
    <name type="scientific">Oidiodendron maius (strain Zn)</name>
    <dbReference type="NCBI Taxonomy" id="913774"/>
    <lineage>
        <taxon>Eukaryota</taxon>
        <taxon>Fungi</taxon>
        <taxon>Dikarya</taxon>
        <taxon>Ascomycota</taxon>
        <taxon>Pezizomycotina</taxon>
        <taxon>Leotiomycetes</taxon>
        <taxon>Leotiomycetes incertae sedis</taxon>
        <taxon>Myxotrichaceae</taxon>
        <taxon>Oidiodendron</taxon>
    </lineage>
</organism>
<dbReference type="PRINTS" id="PR00131">
    <property type="entry name" value="GLHYDRLASE1"/>
</dbReference>
<dbReference type="GO" id="GO:0080079">
    <property type="term" value="F:cellobiose glucosidase activity"/>
    <property type="evidence" value="ECO:0007669"/>
    <property type="project" value="UniProtKB-ARBA"/>
</dbReference>
<reference evidence="9" key="2">
    <citation type="submission" date="2015-01" db="EMBL/GenBank/DDBJ databases">
        <title>Evolutionary Origins and Diversification of the Mycorrhizal Mutualists.</title>
        <authorList>
            <consortium name="DOE Joint Genome Institute"/>
            <consortium name="Mycorrhizal Genomics Consortium"/>
            <person name="Kohler A."/>
            <person name="Kuo A."/>
            <person name="Nagy L.G."/>
            <person name="Floudas D."/>
            <person name="Copeland A."/>
            <person name="Barry K.W."/>
            <person name="Cichocki N."/>
            <person name="Veneault-Fourrey C."/>
            <person name="LaButti K."/>
            <person name="Lindquist E.A."/>
            <person name="Lipzen A."/>
            <person name="Lundell T."/>
            <person name="Morin E."/>
            <person name="Murat C."/>
            <person name="Riley R."/>
            <person name="Ohm R."/>
            <person name="Sun H."/>
            <person name="Tunlid A."/>
            <person name="Henrissat B."/>
            <person name="Grigoriev I.V."/>
            <person name="Hibbett D.S."/>
            <person name="Martin F."/>
        </authorList>
    </citation>
    <scope>NUCLEOTIDE SEQUENCE [LARGE SCALE GENOMIC DNA]</scope>
    <source>
        <strain evidence="9">Zn</strain>
    </source>
</reference>
<sequence length="474" mass="53477">MELPKKFQWGYATAAFQIEGSNSSDGRGATVWDTFSHTSGKIKDGTNADIACDSYNRWAEDIKLMKSLGVTAYRFSISWARIIPLGGRADPVNQLGIQHYSQFIDALIENEITPFITLFHWDLPQALYNRYGGMLMTSEFVLDFTRYAEVCFREFGDRVKDWITFNEPLVVAQLAYGTGAFAPGHTSDRNISQIGDTAREPWRVLHSQILAHAHAATIYRSMAQGGRIGITFNADWAEPYSSIAEDVTAAARKLEFFVAVGADPIFGSGDYPESCKKQLGTRLPSFSEEEKTLVKGSADFLGINHYTTNYIRQDPNPPSDTDFMGNIIQTFTGPDGKDLGPGCGVSWVQVVPWGLRKILQWAHSRYHVPIHITENGLPYPSEALLSLPDVLNDQHRIDYHIEYLNAMKDAVVRDGVDVRSYFAWSLMDNWEWADGFKTRFGVTYVEKDEAGRVLKYWPKKSAGKIQEWFENNIE</sequence>
<protein>
    <recommendedName>
        <fullName evidence="3">beta-glucosidase</fullName>
        <ecNumber evidence="3">3.2.1.21</ecNumber>
    </recommendedName>
</protein>
<keyword evidence="4" id="KW-0378">Hydrolase</keyword>
<dbReference type="OrthoDB" id="65569at2759"/>
<dbReference type="PANTHER" id="PTHR10353:SF36">
    <property type="entry name" value="LP05116P"/>
    <property type="match status" value="1"/>
</dbReference>
<dbReference type="Gene3D" id="3.20.20.80">
    <property type="entry name" value="Glycosidases"/>
    <property type="match status" value="1"/>
</dbReference>
<evidence type="ECO:0000256" key="5">
    <source>
        <dbReference type="ARBA" id="ARBA00023295"/>
    </source>
</evidence>